<protein>
    <submittedName>
        <fullName evidence="6">Thiamine pyrophosphate enzyme</fullName>
    </submittedName>
</protein>
<dbReference type="EMBL" id="BMLF01000001">
    <property type="protein sequence ID" value="GGL97195.1"/>
    <property type="molecule type" value="Genomic_DNA"/>
</dbReference>
<dbReference type="InterPro" id="IPR017684">
    <property type="entry name" value="Phosphono-pyrv_decarboxylase"/>
</dbReference>
<proteinExistence type="predicted"/>
<feature type="domain" description="Thiamine pyrophosphate enzyme TPP-binding" evidence="4">
    <location>
        <begin position="234"/>
        <end position="345"/>
    </location>
</feature>
<dbReference type="RefSeq" id="WP_051630859.1">
    <property type="nucleotide sequence ID" value="NZ_BMLF01000001.1"/>
</dbReference>
<dbReference type="AlphaFoldDB" id="A0A917STT6"/>
<feature type="domain" description="Thiamine pyrophosphate enzyme N-terminal TPP-binding" evidence="5">
    <location>
        <begin position="11"/>
        <end position="112"/>
    </location>
</feature>
<dbReference type="GO" id="GO:0032923">
    <property type="term" value="P:organic phosphonate biosynthetic process"/>
    <property type="evidence" value="ECO:0007669"/>
    <property type="project" value="InterPro"/>
</dbReference>
<name>A0A917STT6_9RHOB</name>
<dbReference type="Gene3D" id="3.40.50.970">
    <property type="match status" value="2"/>
</dbReference>
<evidence type="ECO:0000313" key="7">
    <source>
        <dbReference type="Proteomes" id="UP000649829"/>
    </source>
</evidence>
<evidence type="ECO:0000256" key="2">
    <source>
        <dbReference type="ARBA" id="ARBA00023052"/>
    </source>
</evidence>
<keyword evidence="7" id="KW-1185">Reference proteome</keyword>
<sequence length="379" mass="39556">MTVSTERWGQALVAAGYGFAAGVPCSSLGALQKFFLSSDAVDYIAATNEGQAVATAAGAVMAGRKSVVLMQNSGLGNAVNPLTSLVEPFALPMLLVTSWRGKPGLKDEPQHERMGQATHALLDAMDIPWVDLSTDEAKALAQLSQVLERIETERRCVAIVVADKTFDKISAAEKPVARKARGRFEDLSIGGGLLSRAEVLGHIAKGDRGTVRLCTTGKTGRELFATEDAETNLYVVGSMGLASSIGLGMALSTDAPVMVIDGDGAALMHLGALAGIGTYGGANLIHLVLDNGTYDSTGGQASISLNAPFAEIAAACGYDVAYRVEDLAGLDHALSAPRKGPVLIHMPILPGSMDDLPRPDKTPVQVLARLRGAFGFKEI</sequence>
<evidence type="ECO:0000256" key="3">
    <source>
        <dbReference type="ARBA" id="ARBA00023239"/>
    </source>
</evidence>
<keyword evidence="3" id="KW-0456">Lyase</keyword>
<dbReference type="SUPFAM" id="SSF52518">
    <property type="entry name" value="Thiamin diphosphate-binding fold (THDP-binding)"/>
    <property type="match status" value="2"/>
</dbReference>
<dbReference type="CDD" id="cd07035">
    <property type="entry name" value="TPP_PYR_POX_like"/>
    <property type="match status" value="1"/>
</dbReference>
<dbReference type="GO" id="GO:0033980">
    <property type="term" value="F:phosphonopyruvate decarboxylase activity"/>
    <property type="evidence" value="ECO:0007669"/>
    <property type="project" value="InterPro"/>
</dbReference>
<dbReference type="Pfam" id="PF02776">
    <property type="entry name" value="TPP_enzyme_N"/>
    <property type="match status" value="1"/>
</dbReference>
<gene>
    <name evidence="6" type="ORF">GCM10011534_18980</name>
</gene>
<keyword evidence="2" id="KW-0786">Thiamine pyrophosphate</keyword>
<evidence type="ECO:0000259" key="5">
    <source>
        <dbReference type="Pfam" id="PF02776"/>
    </source>
</evidence>
<dbReference type="InterPro" id="IPR011766">
    <property type="entry name" value="TPP_enzyme_TPP-bd"/>
</dbReference>
<comment type="caution">
    <text evidence="6">The sequence shown here is derived from an EMBL/GenBank/DDBJ whole genome shotgun (WGS) entry which is preliminary data.</text>
</comment>
<dbReference type="InterPro" id="IPR012001">
    <property type="entry name" value="Thiamin_PyroP_enz_TPP-bd_dom"/>
</dbReference>
<organism evidence="6 7">
    <name type="scientific">Pseudooceanicola nanhaiensis</name>
    <dbReference type="NCBI Taxonomy" id="375761"/>
    <lineage>
        <taxon>Bacteria</taxon>
        <taxon>Pseudomonadati</taxon>
        <taxon>Pseudomonadota</taxon>
        <taxon>Alphaproteobacteria</taxon>
        <taxon>Rhodobacterales</taxon>
        <taxon>Paracoccaceae</taxon>
        <taxon>Pseudooceanicola</taxon>
    </lineage>
</organism>
<reference evidence="6" key="1">
    <citation type="journal article" date="2014" name="Int. J. Syst. Evol. Microbiol.">
        <title>Complete genome sequence of Corynebacterium casei LMG S-19264T (=DSM 44701T), isolated from a smear-ripened cheese.</title>
        <authorList>
            <consortium name="US DOE Joint Genome Institute (JGI-PGF)"/>
            <person name="Walter F."/>
            <person name="Albersmeier A."/>
            <person name="Kalinowski J."/>
            <person name="Ruckert C."/>
        </authorList>
    </citation>
    <scope>NUCLEOTIDE SEQUENCE</scope>
    <source>
        <strain evidence="6">CGMCC 1.6293</strain>
    </source>
</reference>
<dbReference type="NCBIfam" id="TIGR03297">
    <property type="entry name" value="Ppyr-DeCO2ase"/>
    <property type="match status" value="1"/>
</dbReference>
<dbReference type="PANTHER" id="PTHR42818">
    <property type="entry name" value="SULFOPYRUVATE DECARBOXYLASE SUBUNIT ALPHA"/>
    <property type="match status" value="1"/>
</dbReference>
<evidence type="ECO:0000259" key="4">
    <source>
        <dbReference type="Pfam" id="PF02775"/>
    </source>
</evidence>
<evidence type="ECO:0000256" key="1">
    <source>
        <dbReference type="ARBA" id="ARBA00022793"/>
    </source>
</evidence>
<dbReference type="PANTHER" id="PTHR42818:SF1">
    <property type="entry name" value="SULFOPYRUVATE DECARBOXYLASE"/>
    <property type="match status" value="1"/>
</dbReference>
<dbReference type="GO" id="GO:0030976">
    <property type="term" value="F:thiamine pyrophosphate binding"/>
    <property type="evidence" value="ECO:0007669"/>
    <property type="project" value="InterPro"/>
</dbReference>
<dbReference type="InterPro" id="IPR029061">
    <property type="entry name" value="THDP-binding"/>
</dbReference>
<dbReference type="InterPro" id="IPR051818">
    <property type="entry name" value="TPP_dependent_decarboxylase"/>
</dbReference>
<dbReference type="Pfam" id="PF02775">
    <property type="entry name" value="TPP_enzyme_C"/>
    <property type="match status" value="1"/>
</dbReference>
<keyword evidence="1" id="KW-0210">Decarboxylase</keyword>
<evidence type="ECO:0000313" key="6">
    <source>
        <dbReference type="EMBL" id="GGL97195.1"/>
    </source>
</evidence>
<accession>A0A917STT6</accession>
<dbReference type="Proteomes" id="UP000649829">
    <property type="component" value="Unassembled WGS sequence"/>
</dbReference>
<reference evidence="6" key="2">
    <citation type="submission" date="2020-09" db="EMBL/GenBank/DDBJ databases">
        <authorList>
            <person name="Sun Q."/>
            <person name="Zhou Y."/>
        </authorList>
    </citation>
    <scope>NUCLEOTIDE SEQUENCE</scope>
    <source>
        <strain evidence="6">CGMCC 1.6293</strain>
    </source>
</reference>